<dbReference type="EMBL" id="VAFL01000007">
    <property type="protein sequence ID" value="TKW66367.1"/>
    <property type="molecule type" value="Genomic_DNA"/>
</dbReference>
<protein>
    <submittedName>
        <fullName evidence="1">Acyl-CoA transferase</fullName>
    </submittedName>
</protein>
<dbReference type="SUPFAM" id="SSF89796">
    <property type="entry name" value="CoA-transferase family III (CaiB/BaiF)"/>
    <property type="match status" value="2"/>
</dbReference>
<dbReference type="PANTHER" id="PTHR48228">
    <property type="entry name" value="SUCCINYL-COA--D-CITRAMALATE COA-TRANSFERASE"/>
    <property type="match status" value="1"/>
</dbReference>
<dbReference type="AlphaFoldDB" id="A0A533I791"/>
<dbReference type="InterPro" id="IPR003673">
    <property type="entry name" value="CoA-Trfase_fam_III"/>
</dbReference>
<evidence type="ECO:0000313" key="1">
    <source>
        <dbReference type="EMBL" id="TKW66367.1"/>
    </source>
</evidence>
<dbReference type="InterPro" id="IPR023606">
    <property type="entry name" value="CoA-Trfase_III_dom_1_sf"/>
</dbReference>
<proteinExistence type="predicted"/>
<dbReference type="Gene3D" id="3.40.50.10540">
    <property type="entry name" value="Crotonobetainyl-coa:carnitine coa-transferase, domain 1"/>
    <property type="match status" value="1"/>
</dbReference>
<dbReference type="PANTHER" id="PTHR48228:SF4">
    <property type="entry name" value="BLR3030 PROTEIN"/>
    <property type="match status" value="1"/>
</dbReference>
<reference evidence="1 2" key="1">
    <citation type="journal article" date="2017" name="Nat. Commun.">
        <title>In situ click chemistry generation of cyclooxygenase-2 inhibitors.</title>
        <authorList>
            <person name="Bhardwaj A."/>
            <person name="Kaur J."/>
            <person name="Wuest M."/>
            <person name="Wuest F."/>
        </authorList>
    </citation>
    <scope>NUCLEOTIDE SEQUENCE [LARGE SCALE GENOMIC DNA]</scope>
    <source>
        <strain evidence="1">S2_012_000_R3_94</strain>
    </source>
</reference>
<keyword evidence="1" id="KW-0808">Transferase</keyword>
<sequence>MRANFTKQIEDALGDRLPAGPQVTETATGELHSCFATSDLAVATLGSAASELAAFLGTGAAVLNRRLALLWFKKTLRPIGWELRSTWDAVAGDYQTADGWIRLHTNAPHHRDAALSVLGCPADRAAVAKAVQDWQKVALQEAVVGAGGAAAAMHDLATWSTHPQGSAVAAEPLIDWQTTATDRPPLVLEGLRVLDLTRVLAGPVATRFLAGFGAQVLRIDPPSWNEPAVEPEVTLGKRRAGLDLTKSDDRHVFENLLRNADVLVHGYRADAMERLGYGHAERRRIAPNLIDVSLNAFGWTGPWATRRGFDSLVQMSSGIAAEGMRRAGADRPVPLPVQALDHGTGYLMAAAVLRALRLRRATGESVSARLSLARTAAMLTGAGAGDFHGAPISEDASDLAPEIEMTGWGPARRLAFPVQIDGRPPHWAIPAGPLRIDPPGW</sequence>
<dbReference type="GO" id="GO:0016740">
    <property type="term" value="F:transferase activity"/>
    <property type="evidence" value="ECO:0007669"/>
    <property type="project" value="UniProtKB-KW"/>
</dbReference>
<name>A0A533I791_PARDE</name>
<organism evidence="1 2">
    <name type="scientific">Paracoccus denitrificans</name>
    <dbReference type="NCBI Taxonomy" id="266"/>
    <lineage>
        <taxon>Bacteria</taxon>
        <taxon>Pseudomonadati</taxon>
        <taxon>Pseudomonadota</taxon>
        <taxon>Alphaproteobacteria</taxon>
        <taxon>Rhodobacterales</taxon>
        <taxon>Paracoccaceae</taxon>
        <taxon>Paracoccus</taxon>
    </lineage>
</organism>
<comment type="caution">
    <text evidence="1">The sequence shown here is derived from an EMBL/GenBank/DDBJ whole genome shotgun (WGS) entry which is preliminary data.</text>
</comment>
<dbReference type="Proteomes" id="UP000315344">
    <property type="component" value="Unassembled WGS sequence"/>
</dbReference>
<dbReference type="InterPro" id="IPR050509">
    <property type="entry name" value="CoA-transferase_III"/>
</dbReference>
<evidence type="ECO:0000313" key="2">
    <source>
        <dbReference type="Proteomes" id="UP000315344"/>
    </source>
</evidence>
<accession>A0A533I791</accession>
<gene>
    <name evidence="1" type="ORF">DI616_10425</name>
</gene>
<dbReference type="Pfam" id="PF02515">
    <property type="entry name" value="CoA_transf_3"/>
    <property type="match status" value="1"/>
</dbReference>